<feature type="compositionally biased region" description="Low complexity" evidence="5">
    <location>
        <begin position="353"/>
        <end position="383"/>
    </location>
</feature>
<dbReference type="PROSITE" id="PS50217">
    <property type="entry name" value="BZIP"/>
    <property type="match status" value="1"/>
</dbReference>
<protein>
    <recommendedName>
        <fullName evidence="6">BZIP domain-containing protein</fullName>
    </recommendedName>
</protein>
<feature type="region of interest" description="Disordered" evidence="5">
    <location>
        <begin position="192"/>
        <end position="228"/>
    </location>
</feature>
<dbReference type="AlphaFoldDB" id="A0AA39WDD5"/>
<dbReference type="GO" id="GO:0003700">
    <property type="term" value="F:DNA-binding transcription factor activity"/>
    <property type="evidence" value="ECO:0007669"/>
    <property type="project" value="InterPro"/>
</dbReference>
<gene>
    <name evidence="7" type="ORF">B0T14DRAFT_437090</name>
</gene>
<dbReference type="Gene3D" id="1.20.5.170">
    <property type="match status" value="1"/>
</dbReference>
<comment type="caution">
    <text evidence="7">The sequence shown here is derived from an EMBL/GenBank/DDBJ whole genome shotgun (WGS) entry which is preliminary data.</text>
</comment>
<keyword evidence="8" id="KW-1185">Reference proteome</keyword>
<dbReference type="CDD" id="cd14810">
    <property type="entry name" value="bZIP_u1"/>
    <property type="match status" value="1"/>
</dbReference>
<evidence type="ECO:0000256" key="1">
    <source>
        <dbReference type="ARBA" id="ARBA00004123"/>
    </source>
</evidence>
<dbReference type="Pfam" id="PF00170">
    <property type="entry name" value="bZIP_1"/>
    <property type="match status" value="1"/>
</dbReference>
<feature type="compositionally biased region" description="Basic and acidic residues" evidence="5">
    <location>
        <begin position="273"/>
        <end position="290"/>
    </location>
</feature>
<dbReference type="SMART" id="SM00338">
    <property type="entry name" value="BRLZ"/>
    <property type="match status" value="1"/>
</dbReference>
<proteinExistence type="predicted"/>
<keyword evidence="3" id="KW-0804">Transcription</keyword>
<evidence type="ECO:0000256" key="5">
    <source>
        <dbReference type="SAM" id="MobiDB-lite"/>
    </source>
</evidence>
<sequence length="583" mass="64305">MSRPMSTSPAASQPGIIDPLIESMIDFSDYDSVPFQSPSVSPATSNKASFARPVKTENTTPSLLSTSQPLSGPSHQYDLYKQQTGMVPGALASTLAVSNTTLLPGYTDFGADYLGLGNTDDVFDFNAAPSQGSMSTPDMDMEFDSPSGDPNFFFESTVNPNSIGGQEPGLSSPQVMSTPTSNVGRLWPGMHQQAAMAKAQAQAQQQQRQRAQAKQAQRPKSAQPSDPIVEQKISQLLNSMRNKASMDDGSQGLPHHNIPRPKKDEEDMDEDERLLASEEGKKLSSKERRQLRNKVSARAFRSRRKEYITQLEAEIATKVTENGTLRAENRALLDENKRLSDLTRMLLSSPSFSDFLDRLSSNPQQVPQPQQQQQQPQQQQQQQENSRQVPKDVNPYTAQQQLQHQHISLAMIPEQNMDFSMLNMDTADAFNYQPQVFTVLETPEPTLDAAILSGKSSNIVDEQFDLEEEKVDMPVIERPAAVKEEVSTISAPVDEKFESDPAFALYHDAPIAETTAPVELDTEGLSNIDIFGGIEPEKVLARYELVNTSEDDAAVTLAMARVQRISANLEGVMARLELLTVEL</sequence>
<feature type="compositionally biased region" description="Low complexity" evidence="5">
    <location>
        <begin position="192"/>
        <end position="223"/>
    </location>
</feature>
<dbReference type="PANTHER" id="PTHR19304">
    <property type="entry name" value="CYCLIC-AMP RESPONSE ELEMENT BINDING PROTEIN"/>
    <property type="match status" value="1"/>
</dbReference>
<feature type="domain" description="BZIP" evidence="6">
    <location>
        <begin position="283"/>
        <end position="346"/>
    </location>
</feature>
<reference evidence="7" key="1">
    <citation type="submission" date="2023-06" db="EMBL/GenBank/DDBJ databases">
        <title>Genome-scale phylogeny and comparative genomics of the fungal order Sordariales.</title>
        <authorList>
            <consortium name="Lawrence Berkeley National Laboratory"/>
            <person name="Hensen N."/>
            <person name="Bonometti L."/>
            <person name="Westerberg I."/>
            <person name="Brannstrom I.O."/>
            <person name="Guillou S."/>
            <person name="Cros-Aarteil S."/>
            <person name="Calhoun S."/>
            <person name="Haridas S."/>
            <person name="Kuo A."/>
            <person name="Mondo S."/>
            <person name="Pangilinan J."/>
            <person name="Riley R."/>
            <person name="Labutti K."/>
            <person name="Andreopoulos B."/>
            <person name="Lipzen A."/>
            <person name="Chen C."/>
            <person name="Yanf M."/>
            <person name="Daum C."/>
            <person name="Ng V."/>
            <person name="Clum A."/>
            <person name="Steindorff A."/>
            <person name="Ohm R."/>
            <person name="Martin F."/>
            <person name="Silar P."/>
            <person name="Natvig D."/>
            <person name="Lalanne C."/>
            <person name="Gautier V."/>
            <person name="Ament-Velasquez S.L."/>
            <person name="Kruys A."/>
            <person name="Hutchinson M.I."/>
            <person name="Powell A.J."/>
            <person name="Barry K."/>
            <person name="Miller A.N."/>
            <person name="Grigoriev I.V."/>
            <person name="Debuchy R."/>
            <person name="Gladieux P."/>
            <person name="Thoren M.H."/>
            <person name="Johannesson H."/>
        </authorList>
    </citation>
    <scope>NUCLEOTIDE SEQUENCE</scope>
    <source>
        <strain evidence="7">CBS 606.72</strain>
    </source>
</reference>
<dbReference type="SUPFAM" id="SSF57959">
    <property type="entry name" value="Leucine zipper domain"/>
    <property type="match status" value="1"/>
</dbReference>
<evidence type="ECO:0000313" key="8">
    <source>
        <dbReference type="Proteomes" id="UP001175000"/>
    </source>
</evidence>
<feature type="region of interest" description="Disordered" evidence="5">
    <location>
        <begin position="36"/>
        <end position="76"/>
    </location>
</feature>
<feature type="region of interest" description="Disordered" evidence="5">
    <location>
        <begin position="243"/>
        <end position="299"/>
    </location>
</feature>
<name>A0AA39WDD5_9PEZI</name>
<keyword evidence="4" id="KW-0539">Nucleus</keyword>
<evidence type="ECO:0000256" key="2">
    <source>
        <dbReference type="ARBA" id="ARBA00023015"/>
    </source>
</evidence>
<feature type="region of interest" description="Disordered" evidence="5">
    <location>
        <begin position="353"/>
        <end position="392"/>
    </location>
</feature>
<evidence type="ECO:0000256" key="4">
    <source>
        <dbReference type="ARBA" id="ARBA00023242"/>
    </source>
</evidence>
<keyword evidence="2" id="KW-0805">Transcription regulation</keyword>
<dbReference type="Proteomes" id="UP001175000">
    <property type="component" value="Unassembled WGS sequence"/>
</dbReference>
<dbReference type="InterPro" id="IPR051027">
    <property type="entry name" value="bZIP_transcription_factors"/>
</dbReference>
<feature type="compositionally biased region" description="Low complexity" evidence="5">
    <location>
        <begin position="59"/>
        <end position="74"/>
    </location>
</feature>
<feature type="compositionally biased region" description="Polar residues" evidence="5">
    <location>
        <begin position="36"/>
        <end position="48"/>
    </location>
</feature>
<dbReference type="GO" id="GO:0005634">
    <property type="term" value="C:nucleus"/>
    <property type="evidence" value="ECO:0007669"/>
    <property type="project" value="UniProtKB-SubCell"/>
</dbReference>
<accession>A0AA39WDD5</accession>
<dbReference type="InterPro" id="IPR004827">
    <property type="entry name" value="bZIP"/>
</dbReference>
<evidence type="ECO:0000256" key="3">
    <source>
        <dbReference type="ARBA" id="ARBA00023163"/>
    </source>
</evidence>
<dbReference type="FunFam" id="1.20.5.170:FF:000031">
    <property type="entry name" value="BZIP transcription factor (MeaB)"/>
    <property type="match status" value="1"/>
</dbReference>
<dbReference type="EMBL" id="JAULSU010000006">
    <property type="protein sequence ID" value="KAK0613314.1"/>
    <property type="molecule type" value="Genomic_DNA"/>
</dbReference>
<comment type="subcellular location">
    <subcellularLocation>
        <location evidence="1">Nucleus</location>
    </subcellularLocation>
</comment>
<organism evidence="7 8">
    <name type="scientific">Immersiella caudata</name>
    <dbReference type="NCBI Taxonomy" id="314043"/>
    <lineage>
        <taxon>Eukaryota</taxon>
        <taxon>Fungi</taxon>
        <taxon>Dikarya</taxon>
        <taxon>Ascomycota</taxon>
        <taxon>Pezizomycotina</taxon>
        <taxon>Sordariomycetes</taxon>
        <taxon>Sordariomycetidae</taxon>
        <taxon>Sordariales</taxon>
        <taxon>Lasiosphaeriaceae</taxon>
        <taxon>Immersiella</taxon>
    </lineage>
</organism>
<evidence type="ECO:0000313" key="7">
    <source>
        <dbReference type="EMBL" id="KAK0613314.1"/>
    </source>
</evidence>
<dbReference type="InterPro" id="IPR046347">
    <property type="entry name" value="bZIP_sf"/>
</dbReference>
<evidence type="ECO:0000259" key="6">
    <source>
        <dbReference type="PROSITE" id="PS50217"/>
    </source>
</evidence>
<feature type="region of interest" description="Disordered" evidence="5">
    <location>
        <begin position="159"/>
        <end position="179"/>
    </location>
</feature>